<dbReference type="eggNOG" id="KOG2276">
    <property type="taxonomic scope" value="Eukaryota"/>
</dbReference>
<dbReference type="OrthoDB" id="79562at2759"/>
<dbReference type="Pfam" id="PF07687">
    <property type="entry name" value="M20_dimer"/>
    <property type="match status" value="1"/>
</dbReference>
<evidence type="ECO:0000256" key="4">
    <source>
        <dbReference type="ARBA" id="ARBA00022670"/>
    </source>
</evidence>
<dbReference type="Pfam" id="PF09127">
    <property type="entry name" value="Leuk-A4-hydro_C"/>
    <property type="match status" value="1"/>
</dbReference>
<dbReference type="GO" id="GO:0006508">
    <property type="term" value="P:proteolysis"/>
    <property type="evidence" value="ECO:0007669"/>
    <property type="project" value="UniProtKB-KW"/>
</dbReference>
<dbReference type="PROSITE" id="PS00759">
    <property type="entry name" value="ARGE_DAPE_CPG2_2"/>
    <property type="match status" value="1"/>
</dbReference>
<evidence type="ECO:0000256" key="3">
    <source>
        <dbReference type="ARBA" id="ARBA00010136"/>
    </source>
</evidence>
<dbReference type="Gene3D" id="3.40.630.10">
    <property type="entry name" value="Zn peptidases"/>
    <property type="match status" value="1"/>
</dbReference>
<dbReference type="PRINTS" id="PR00756">
    <property type="entry name" value="ALADIPTASE"/>
</dbReference>
<keyword evidence="8" id="KW-0482">Metalloprotease</keyword>
<dbReference type="PANTHER" id="PTHR43270">
    <property type="entry name" value="BETA-ALA-HIS DIPEPTIDASE"/>
    <property type="match status" value="1"/>
</dbReference>
<dbReference type="EMBL" id="JARH01000862">
    <property type="protein sequence ID" value="EXF76187.1"/>
    <property type="molecule type" value="Genomic_DNA"/>
</dbReference>
<evidence type="ECO:0000256" key="5">
    <source>
        <dbReference type="ARBA" id="ARBA00022723"/>
    </source>
</evidence>
<dbReference type="InterPro" id="IPR027268">
    <property type="entry name" value="Peptidase_M4/M1_CTD_sf"/>
</dbReference>
<evidence type="ECO:0000256" key="1">
    <source>
        <dbReference type="ARBA" id="ARBA00001947"/>
    </source>
</evidence>
<dbReference type="Gene3D" id="3.30.70.360">
    <property type="match status" value="1"/>
</dbReference>
<dbReference type="GO" id="GO:0008270">
    <property type="term" value="F:zinc ion binding"/>
    <property type="evidence" value="ECO:0007669"/>
    <property type="project" value="InterPro"/>
</dbReference>
<dbReference type="InterPro" id="IPR049980">
    <property type="entry name" value="LTA4H_cat"/>
</dbReference>
<dbReference type="InterPro" id="IPR038502">
    <property type="entry name" value="M1_LTA-4_hydro/amino_C_sf"/>
</dbReference>
<dbReference type="InterPro" id="IPR011650">
    <property type="entry name" value="Peptidase_M20_dimer"/>
</dbReference>
<evidence type="ECO:0000256" key="7">
    <source>
        <dbReference type="ARBA" id="ARBA00022833"/>
    </source>
</evidence>
<protein>
    <submittedName>
        <fullName evidence="10">Peptidase family M20/M25/M40</fullName>
    </submittedName>
</protein>
<comment type="caution">
    <text evidence="10">The sequence shown here is derived from an EMBL/GenBank/DDBJ whole genome shotgun (WGS) entry which is preliminary data.</text>
</comment>
<dbReference type="Gene3D" id="1.25.40.320">
    <property type="entry name" value="Peptidase M1, leukotriene A4 hydrolase/aminopeptidase C-terminal domain"/>
    <property type="match status" value="1"/>
</dbReference>
<dbReference type="Proteomes" id="UP000020467">
    <property type="component" value="Unassembled WGS sequence"/>
</dbReference>
<keyword evidence="6" id="KW-0378">Hydrolase</keyword>
<evidence type="ECO:0000259" key="9">
    <source>
        <dbReference type="SMART" id="SM01263"/>
    </source>
</evidence>
<dbReference type="SMART" id="SM01263">
    <property type="entry name" value="Leuk-A4-hydro_C"/>
    <property type="match status" value="1"/>
</dbReference>
<dbReference type="Gene3D" id="2.60.40.1730">
    <property type="entry name" value="tricorn interacting facor f3 domain"/>
    <property type="match status" value="1"/>
</dbReference>
<dbReference type="eggNOG" id="KOG1047">
    <property type="taxonomic scope" value="Eukaryota"/>
</dbReference>
<dbReference type="InterPro" id="IPR002933">
    <property type="entry name" value="Peptidase_M20"/>
</dbReference>
<comment type="similarity">
    <text evidence="3">Belongs to the peptidase M1 family.</text>
</comment>
<dbReference type="InterPro" id="IPR051458">
    <property type="entry name" value="Cyt/Met_Dipeptidase"/>
</dbReference>
<dbReference type="CDD" id="cd09599">
    <property type="entry name" value="M1_LTA4H"/>
    <property type="match status" value="1"/>
</dbReference>
<dbReference type="Gene3D" id="1.10.390.10">
    <property type="entry name" value="Neutral Protease Domain 2"/>
    <property type="match status" value="1"/>
</dbReference>
<dbReference type="KEGG" id="cfj:CFIO01_03580"/>
<dbReference type="STRING" id="1445577.A0A010Q8J3"/>
<dbReference type="InterPro" id="IPR042097">
    <property type="entry name" value="Aminopeptidase_N-like_N_sf"/>
</dbReference>
<dbReference type="InterPro" id="IPR015211">
    <property type="entry name" value="Peptidase_M1_C"/>
</dbReference>
<keyword evidence="11" id="KW-1185">Reference proteome</keyword>
<proteinExistence type="inferred from homology"/>
<feature type="domain" description="Peptidase M1 leukotriene A4 hydrolase/aminopeptidase C-terminal" evidence="9">
    <location>
        <begin position="912"/>
        <end position="1055"/>
    </location>
</feature>
<keyword evidence="7" id="KW-0862">Zinc</keyword>
<dbReference type="InterPro" id="IPR001930">
    <property type="entry name" value="Peptidase_M1"/>
</dbReference>
<evidence type="ECO:0000313" key="11">
    <source>
        <dbReference type="Proteomes" id="UP000020467"/>
    </source>
</evidence>
<evidence type="ECO:0000256" key="6">
    <source>
        <dbReference type="ARBA" id="ARBA00022801"/>
    </source>
</evidence>
<dbReference type="InterPro" id="IPR016024">
    <property type="entry name" value="ARM-type_fold"/>
</dbReference>
<comment type="similarity">
    <text evidence="2">Belongs to the peptidase M20A family.</text>
</comment>
<dbReference type="CDD" id="cd05676">
    <property type="entry name" value="M20_dipept_like_CNDP"/>
    <property type="match status" value="1"/>
</dbReference>
<dbReference type="SUPFAM" id="SSF53187">
    <property type="entry name" value="Zn-dependent exopeptidases"/>
    <property type="match status" value="1"/>
</dbReference>
<dbReference type="SUPFAM" id="SSF63737">
    <property type="entry name" value="Leukotriene A4 hydrolase N-terminal domain"/>
    <property type="match status" value="1"/>
</dbReference>
<sequence>MVPTPARPVNDTNEALASFYAKVDELESIFIDRLGDAIKIPSISAYADSRKDVFAMSEWVATKLKAVGVDVTLKDLGKQEGTDLDLPPLVLGRYGSDPERPTVLVYSHYDVQPASIEDGWKHEPFVMTVEEDGKICGRGTSDDKGPLIGWINMIEAFQKVDVDVPANLVFCFEGMEETASFGLRQGLEDEADKYFKDVDVVCITDVVWVSDEQISVPQGLRGIIFYLVTITGAKVDAHSGGFGGQISEPMTDMVNIMSSLVDSNGKILVPGIYDNVQAVTKEEYESYQKLNISEDSLYGGTGGRSLHDNQADALVARWKKPSLSLHRIENALPGAGAVTSIPAKLVGKFSIRTVPFMKWEDIDQRVRKHIKDRFESLGSKNDIEIECHPNDWFYEEASHWNYKAAIQATRDVWGVDPALTCEGGSIPIALDFKKTLKKNVLLMPVGRPTDGQHSTNEKLDKSNYINAIKLYGAYLKEVTNFWRQSKQNVCTMCPTNGVTDVNTSSNFQDFSTQHTALDLTIDFDLHGLAEIVLDTSHVAIKGVSHSERKAVWTLKSDDGENGSPLCIELGRQYNEGETIELTIDFETTENTTGLQWFNPSQTDDKLYSFMSSGVPEAELIFSPITDTIEQRTYKFKMEIPVSNYLFAVATLGRNLAGEKIGPKSYVYCAPSDLEACKQEFQPDLQAIIKSAENFIFEYPWPLYNLVVLPKSFHLGGMENPIFNFYSATVVSGDRENISVVAHEFAHSYSGNLVTNASWEHFWLNEGWTVWTERNIVRELRGDDEVELQAIVGWQDLIQSIEMYGGNDSVFTSLVLEFKGKRPDDIMSKISYEKGYTFLCYLEETVGREKWLKFVPHYFRTFYGAAVDSTQFKDCVLKFFSSDAVATSALSRLDWNSWFHKPGAPTEPEFSSELYKKAIELADQWGSLSDQAVFRPSGSDIEGWTAGQVLVFLDLLIGRPQPIPLEYCKLLDKLYGMGKSSNLEIVTRYLRVALRAGDRSVLKQTEDVLGQTGRMKFVRPLFKELLSVDEELVLELFQKYQDFYHPTCLRLIRNLLNEERL</sequence>
<organism evidence="10 11">
    <name type="scientific">Colletotrichum fioriniae PJ7</name>
    <dbReference type="NCBI Taxonomy" id="1445577"/>
    <lineage>
        <taxon>Eukaryota</taxon>
        <taxon>Fungi</taxon>
        <taxon>Dikarya</taxon>
        <taxon>Ascomycota</taxon>
        <taxon>Pezizomycotina</taxon>
        <taxon>Sordariomycetes</taxon>
        <taxon>Hypocreomycetidae</taxon>
        <taxon>Glomerellales</taxon>
        <taxon>Glomerellaceae</taxon>
        <taxon>Colletotrichum</taxon>
        <taxon>Colletotrichum acutatum species complex</taxon>
    </lineage>
</organism>
<keyword evidence="4" id="KW-0645">Protease</keyword>
<dbReference type="GO" id="GO:0008237">
    <property type="term" value="F:metallopeptidase activity"/>
    <property type="evidence" value="ECO:0007669"/>
    <property type="project" value="UniProtKB-KW"/>
</dbReference>
<dbReference type="Gene3D" id="3.30.2010.30">
    <property type="match status" value="1"/>
</dbReference>
<name>A0A010Q8J3_9PEZI</name>
<comment type="cofactor">
    <cofactor evidence="1">
        <name>Zn(2+)</name>
        <dbReference type="ChEBI" id="CHEBI:29105"/>
    </cofactor>
</comment>
<dbReference type="FunFam" id="3.30.2010.30:FF:000001">
    <property type="entry name" value="Leukotriene A(4) hydrolase"/>
    <property type="match status" value="1"/>
</dbReference>
<dbReference type="InterPro" id="IPR014782">
    <property type="entry name" value="Peptidase_M1_dom"/>
</dbReference>
<dbReference type="HOGENOM" id="CLU_289347_0_0_1"/>
<dbReference type="Pfam" id="PF01546">
    <property type="entry name" value="Peptidase_M20"/>
    <property type="match status" value="1"/>
</dbReference>
<dbReference type="Pfam" id="PF01433">
    <property type="entry name" value="Peptidase_M1"/>
    <property type="match status" value="1"/>
</dbReference>
<dbReference type="SUPFAM" id="SSF48371">
    <property type="entry name" value="ARM repeat"/>
    <property type="match status" value="1"/>
</dbReference>
<dbReference type="SUPFAM" id="SSF55486">
    <property type="entry name" value="Metalloproteases ('zincins'), catalytic domain"/>
    <property type="match status" value="1"/>
</dbReference>
<reference evidence="10 11" key="1">
    <citation type="submission" date="2014-02" db="EMBL/GenBank/DDBJ databases">
        <title>The genome sequence of Colletotrichum fioriniae PJ7.</title>
        <authorList>
            <person name="Baroncelli R."/>
            <person name="Thon M.R."/>
        </authorList>
    </citation>
    <scope>NUCLEOTIDE SEQUENCE [LARGE SCALE GENOMIC DNA]</scope>
    <source>
        <strain evidence="10 11">PJ7</strain>
    </source>
</reference>
<dbReference type="PANTHER" id="PTHR43270:SF4">
    <property type="entry name" value="CARNOSINE DIPEPTIDASE 2, ISOFORM A"/>
    <property type="match status" value="1"/>
</dbReference>
<accession>A0A010Q8J3</accession>
<dbReference type="AlphaFoldDB" id="A0A010Q8J3"/>
<dbReference type="InterPro" id="IPR001261">
    <property type="entry name" value="ArgE/DapE_CS"/>
</dbReference>
<evidence type="ECO:0000256" key="2">
    <source>
        <dbReference type="ARBA" id="ARBA00006247"/>
    </source>
</evidence>
<keyword evidence="5" id="KW-0479">Metal-binding</keyword>
<gene>
    <name evidence="10" type="ORF">CFIO01_03580</name>
</gene>
<evidence type="ECO:0000313" key="10">
    <source>
        <dbReference type="EMBL" id="EXF76187.1"/>
    </source>
</evidence>
<evidence type="ECO:0000256" key="8">
    <source>
        <dbReference type="ARBA" id="ARBA00023049"/>
    </source>
</evidence>